<feature type="region of interest" description="Disordered" evidence="1">
    <location>
        <begin position="233"/>
        <end position="270"/>
    </location>
</feature>
<feature type="compositionally biased region" description="Polar residues" evidence="1">
    <location>
        <begin position="46"/>
        <end position="59"/>
    </location>
</feature>
<sequence length="550" mass="61889">MTGSANGSLGRSFTTPVRPAVRSGGGGLFGSAFGLLEDMLSIQQQRHSVAQGNVGQNPSGRRRVHVEVESDTDDDDLAYEYDDRTRSKGVFSRLKDKLLDGKLKPRTRDHTTSGEPSPARRPRADRRHSSYRTETREPSVNQPRGRPVDRFVEVDYEEDDEEMDYSPQPPRRDSRMNMDMIEALENAAEIERRQVRDCKRRLEQATRQPAISSHYLQRLLDELKKHETALTNAQTNLDEMRAKQRSSRPRPASYHQSRAPPPQQRASTRTMDDGMFGTFGSDPFFGHPQPRAQHSDPLFQAFQDMHSFDPFGRGPFGAFDQLFEQMHPAANDAHFRFFTNAGPQPNTSNNSQQRKRTRFSTPNRGTQFPNTSTGFSFPPPPPPPQPPANLLKPDEAKRLFKTYNERWTSLPATEANIPYPARGLKASSLGTRDSIFAPLCSANPTTWSEETIMQANAQAFYLGVVGLTPIYKEAPGTGRIEIGFDKTQATPAQIKELVDMLKKEKMRWHSDRLGRRNGGMGGGMVNEALQKDERARAVFHAACELMESAQ</sequence>
<feature type="region of interest" description="Disordered" evidence="1">
    <location>
        <begin position="338"/>
        <end position="391"/>
    </location>
</feature>
<evidence type="ECO:0000313" key="3">
    <source>
        <dbReference type="Proteomes" id="UP001305779"/>
    </source>
</evidence>
<protein>
    <submittedName>
        <fullName evidence="2">Uncharacterized protein</fullName>
    </submittedName>
</protein>
<comment type="caution">
    <text evidence="2">The sequence shown here is derived from an EMBL/GenBank/DDBJ whole genome shotgun (WGS) entry which is preliminary data.</text>
</comment>
<dbReference type="Proteomes" id="UP001305779">
    <property type="component" value="Unassembled WGS sequence"/>
</dbReference>
<accession>A0ABR0E9V7</accession>
<feature type="compositionally biased region" description="Basic and acidic residues" evidence="1">
    <location>
        <begin position="97"/>
        <end position="112"/>
    </location>
</feature>
<feature type="region of interest" description="Disordered" evidence="1">
    <location>
        <begin position="46"/>
        <end position="70"/>
    </location>
</feature>
<dbReference type="EMBL" id="JAXOVC010000008">
    <property type="protein sequence ID" value="KAK4498068.1"/>
    <property type="molecule type" value="Genomic_DNA"/>
</dbReference>
<feature type="region of interest" description="Disordered" evidence="1">
    <location>
        <begin position="1"/>
        <end position="24"/>
    </location>
</feature>
<reference evidence="2 3" key="1">
    <citation type="journal article" date="2023" name="G3 (Bethesda)">
        <title>A chromosome-level genome assembly of Zasmidium syzygii isolated from banana leaves.</title>
        <authorList>
            <person name="van Westerhoven A.C."/>
            <person name="Mehrabi R."/>
            <person name="Talebi R."/>
            <person name="Steentjes M.B.F."/>
            <person name="Corcolon B."/>
            <person name="Chong P.A."/>
            <person name="Kema G.H.J."/>
            <person name="Seidl M.F."/>
        </authorList>
    </citation>
    <scope>NUCLEOTIDE SEQUENCE [LARGE SCALE GENOMIC DNA]</scope>
    <source>
        <strain evidence="2 3">P124</strain>
    </source>
</reference>
<evidence type="ECO:0000313" key="2">
    <source>
        <dbReference type="EMBL" id="KAK4498068.1"/>
    </source>
</evidence>
<feature type="compositionally biased region" description="Polar residues" evidence="1">
    <location>
        <begin position="1"/>
        <end position="15"/>
    </location>
</feature>
<feature type="region of interest" description="Disordered" evidence="1">
    <location>
        <begin position="97"/>
        <end position="150"/>
    </location>
</feature>
<feature type="compositionally biased region" description="Pro residues" evidence="1">
    <location>
        <begin position="377"/>
        <end position="387"/>
    </location>
</feature>
<evidence type="ECO:0000256" key="1">
    <source>
        <dbReference type="SAM" id="MobiDB-lite"/>
    </source>
</evidence>
<feature type="compositionally biased region" description="Polar residues" evidence="1">
    <location>
        <begin position="341"/>
        <end position="352"/>
    </location>
</feature>
<gene>
    <name evidence="2" type="ORF">PRZ48_010724</name>
</gene>
<feature type="compositionally biased region" description="Polar residues" evidence="1">
    <location>
        <begin position="359"/>
        <end position="375"/>
    </location>
</feature>
<proteinExistence type="predicted"/>
<feature type="compositionally biased region" description="Basic and acidic residues" evidence="1">
    <location>
        <begin position="127"/>
        <end position="137"/>
    </location>
</feature>
<keyword evidence="3" id="KW-1185">Reference proteome</keyword>
<name>A0ABR0E9V7_ZASCE</name>
<feature type="region of interest" description="Disordered" evidence="1">
    <location>
        <begin position="155"/>
        <end position="174"/>
    </location>
</feature>
<organism evidence="2 3">
    <name type="scientific">Zasmidium cellare</name>
    <name type="common">Wine cellar mold</name>
    <name type="synonym">Racodium cellare</name>
    <dbReference type="NCBI Taxonomy" id="395010"/>
    <lineage>
        <taxon>Eukaryota</taxon>
        <taxon>Fungi</taxon>
        <taxon>Dikarya</taxon>
        <taxon>Ascomycota</taxon>
        <taxon>Pezizomycotina</taxon>
        <taxon>Dothideomycetes</taxon>
        <taxon>Dothideomycetidae</taxon>
        <taxon>Mycosphaerellales</taxon>
        <taxon>Mycosphaerellaceae</taxon>
        <taxon>Zasmidium</taxon>
    </lineage>
</organism>
<feature type="compositionally biased region" description="Acidic residues" evidence="1">
    <location>
        <begin position="155"/>
        <end position="164"/>
    </location>
</feature>